<comment type="function">
    <text evidence="5">Catalyzes the reversible phosphorolysis of thymidine. The produced molecules are then utilized as carbon and energy sources or in the rescue of pyrimidine bases for nucleotide synthesis.</text>
</comment>
<evidence type="ECO:0000256" key="2">
    <source>
        <dbReference type="ARBA" id="ARBA00011738"/>
    </source>
</evidence>
<feature type="domain" description="Glycosyl transferase family 3 N-terminal" evidence="7">
    <location>
        <begin position="4"/>
        <end position="66"/>
    </location>
</feature>
<comment type="subunit">
    <text evidence="2 5">Homodimer.</text>
</comment>
<evidence type="ECO:0000256" key="1">
    <source>
        <dbReference type="ARBA" id="ARBA00006915"/>
    </source>
</evidence>
<reference evidence="8 9" key="1">
    <citation type="submission" date="2011-07" db="EMBL/GenBank/DDBJ databases">
        <authorList>
            <person name="Coyne R."/>
            <person name="Brami D."/>
            <person name="Johnson J."/>
            <person name="Hostetler J."/>
            <person name="Hannick L."/>
            <person name="Clark T."/>
            <person name="Cassidy-Hanley D."/>
            <person name="Inman J."/>
        </authorList>
    </citation>
    <scope>NUCLEOTIDE SEQUENCE [LARGE SCALE GENOMIC DNA]</scope>
    <source>
        <strain evidence="8 9">G5</strain>
    </source>
</reference>
<dbReference type="GO" id="GO:0006206">
    <property type="term" value="P:pyrimidine nucleobase metabolic process"/>
    <property type="evidence" value="ECO:0007669"/>
    <property type="project" value="InterPro"/>
</dbReference>
<dbReference type="Gene3D" id="1.20.970.10">
    <property type="entry name" value="Transferase, Pyrimidine Nucleoside Phosphorylase, Chain C"/>
    <property type="match status" value="1"/>
</dbReference>
<dbReference type="UniPathway" id="UPA00578">
    <property type="reaction ID" value="UER00638"/>
</dbReference>
<dbReference type="OMA" id="QMVASIM"/>
<evidence type="ECO:0000256" key="3">
    <source>
        <dbReference type="ARBA" id="ARBA00022676"/>
    </source>
</evidence>
<dbReference type="eggNOG" id="ENOG502QPRY">
    <property type="taxonomic scope" value="Eukaryota"/>
</dbReference>
<feature type="domain" description="Glycosyl transferase family 3" evidence="6">
    <location>
        <begin position="77"/>
        <end position="252"/>
    </location>
</feature>
<dbReference type="EC" id="2.4.2.4" evidence="5"/>
<comment type="similarity">
    <text evidence="1 5">Belongs to the thymidine/pyrimidine-nucleoside phosphorylase family.</text>
</comment>
<dbReference type="InterPro" id="IPR036566">
    <property type="entry name" value="PYNP-like_C_sf"/>
</dbReference>
<gene>
    <name evidence="8" type="ORF">IMG5_032280</name>
</gene>
<comment type="pathway">
    <text evidence="5">Pyrimidine metabolism; dTMP biosynthesis via salvage pathway; dTMP from thymine: step 1/2.</text>
</comment>
<dbReference type="InterPro" id="IPR035902">
    <property type="entry name" value="Nuc_phospho_transferase"/>
</dbReference>
<dbReference type="SUPFAM" id="SSF52418">
    <property type="entry name" value="Nucleoside phosphorylase/phosphoribosyltransferase catalytic domain"/>
    <property type="match status" value="1"/>
</dbReference>
<dbReference type="GeneID" id="14910082"/>
<dbReference type="InterPro" id="IPR036320">
    <property type="entry name" value="Glycosyl_Trfase_fam3_N_dom_sf"/>
</dbReference>
<sequence>MNYKDIIRDKRNGNELTKEQVFAVVEGVTQKQIPDYQLSAFLMAVYFKGMTIKERGYLTQAMASSGKTMDFSHIPGKKVDKHSTGGVGDKTSIILVPLMMELGIKSPMVTGRGLGHTGGTTDKLESIPNFVQELTFEKMAECMKNLGTFMATQTADIAPADKVIYGMRDSTETVEEISLITASILSKKFSENLDALVMDVKCGPSAFMHTIEKATELADSIKKTCEVTGVLCKACITRMDFPLGEHIGNANEIYECIQSFDPTSKYGDSARRLQFDKGVKGLVKFQDGLQSGVDLLILITFVLALQIVIVSGKEQDEEKAFKLVKDGFLSGNLMKHFRNLCKEQTGDLDSFLKHYQTIQEHLDKNEQSEKVIVFRASEDFKIKKLDGVKLGNIMVDLNAGRKVFGEKINHDVSIQWYAYPNQLIRKNDIICKVYHPLFTQHNEGGKIYTTYKSDKHFSTHIIERLQGCLDITYDLNYQYQEPFIYDVL</sequence>
<accession>G0QLL1</accession>
<dbReference type="SUPFAM" id="SSF54680">
    <property type="entry name" value="Pyrimidine nucleoside phosphorylase C-terminal domain"/>
    <property type="match status" value="1"/>
</dbReference>
<evidence type="ECO:0000259" key="6">
    <source>
        <dbReference type="Pfam" id="PF00591"/>
    </source>
</evidence>
<dbReference type="EMBL" id="GL983274">
    <property type="protein sequence ID" value="EGR33895.1"/>
    <property type="molecule type" value="Genomic_DNA"/>
</dbReference>
<dbReference type="PANTHER" id="PTHR10515">
    <property type="entry name" value="THYMIDINE PHOSPHORYLASE"/>
    <property type="match status" value="1"/>
</dbReference>
<dbReference type="Pfam" id="PF00591">
    <property type="entry name" value="Glycos_transf_3"/>
    <property type="match status" value="1"/>
</dbReference>
<dbReference type="FunFam" id="3.40.1030.10:FF:000003">
    <property type="entry name" value="Pyrimidine-nucleoside phosphorylase"/>
    <property type="match status" value="1"/>
</dbReference>
<dbReference type="STRING" id="857967.G0QLL1"/>
<organism evidence="8 9">
    <name type="scientific">Ichthyophthirius multifiliis</name>
    <name type="common">White spot disease agent</name>
    <name type="synonym">Ich</name>
    <dbReference type="NCBI Taxonomy" id="5932"/>
    <lineage>
        <taxon>Eukaryota</taxon>
        <taxon>Sar</taxon>
        <taxon>Alveolata</taxon>
        <taxon>Ciliophora</taxon>
        <taxon>Intramacronucleata</taxon>
        <taxon>Oligohymenophorea</taxon>
        <taxon>Hymenostomatida</taxon>
        <taxon>Ophryoglenina</taxon>
        <taxon>Ichthyophthirius</taxon>
    </lineage>
</organism>
<keyword evidence="4 5" id="KW-0808">Transferase</keyword>
<dbReference type="Gene3D" id="3.40.1030.10">
    <property type="entry name" value="Nucleoside phosphorylase/phosphoribosyltransferase catalytic domain"/>
    <property type="match status" value="1"/>
</dbReference>
<dbReference type="Gene3D" id="3.90.1170.30">
    <property type="entry name" value="Pyrimidine nucleoside phosphorylase-like, C-terminal domain"/>
    <property type="match status" value="1"/>
</dbReference>
<dbReference type="InterPro" id="IPR000312">
    <property type="entry name" value="Glycosyl_Trfase_fam3"/>
</dbReference>
<evidence type="ECO:0000313" key="8">
    <source>
        <dbReference type="EMBL" id="EGR33895.1"/>
    </source>
</evidence>
<dbReference type="OrthoDB" id="307593at2759"/>
<dbReference type="InterPro" id="IPR017459">
    <property type="entry name" value="Glycosyl_Trfase_fam3_N_dom"/>
</dbReference>
<evidence type="ECO:0000259" key="7">
    <source>
        <dbReference type="Pfam" id="PF02885"/>
    </source>
</evidence>
<dbReference type="AlphaFoldDB" id="G0QLL1"/>
<dbReference type="GO" id="GO:0006213">
    <property type="term" value="P:pyrimidine nucleoside metabolic process"/>
    <property type="evidence" value="ECO:0007669"/>
    <property type="project" value="UniProtKB-UniRule"/>
</dbReference>
<proteinExistence type="inferred from homology"/>
<comment type="catalytic activity">
    <reaction evidence="5">
        <text>thymidine + phosphate = 2-deoxy-alpha-D-ribose 1-phosphate + thymine</text>
        <dbReference type="Rhea" id="RHEA:16037"/>
        <dbReference type="ChEBI" id="CHEBI:17748"/>
        <dbReference type="ChEBI" id="CHEBI:17821"/>
        <dbReference type="ChEBI" id="CHEBI:43474"/>
        <dbReference type="ChEBI" id="CHEBI:57259"/>
        <dbReference type="EC" id="2.4.2.4"/>
    </reaction>
</comment>
<dbReference type="GO" id="GO:0004645">
    <property type="term" value="F:1,4-alpha-oligoglucan phosphorylase activity"/>
    <property type="evidence" value="ECO:0007669"/>
    <property type="project" value="InterPro"/>
</dbReference>
<dbReference type="RefSeq" id="XP_004039119.1">
    <property type="nucleotide sequence ID" value="XM_004039071.1"/>
</dbReference>
<dbReference type="PIRSF" id="PIRSF000478">
    <property type="entry name" value="TP_PyNP"/>
    <property type="match status" value="1"/>
</dbReference>
<evidence type="ECO:0000313" key="9">
    <source>
        <dbReference type="Proteomes" id="UP000008983"/>
    </source>
</evidence>
<dbReference type="InterPro" id="IPR000053">
    <property type="entry name" value="Thymidine/pyrmidine_PPase"/>
</dbReference>
<evidence type="ECO:0000256" key="4">
    <source>
        <dbReference type="ARBA" id="ARBA00022679"/>
    </source>
</evidence>
<name>G0QLL1_ICHMU</name>
<keyword evidence="3 5" id="KW-0328">Glycosyltransferase</keyword>
<keyword evidence="9" id="KW-1185">Reference proteome</keyword>
<evidence type="ECO:0000256" key="5">
    <source>
        <dbReference type="PIRNR" id="PIRNR000478"/>
    </source>
</evidence>
<dbReference type="GO" id="GO:0005829">
    <property type="term" value="C:cytosol"/>
    <property type="evidence" value="ECO:0007669"/>
    <property type="project" value="TreeGrafter"/>
</dbReference>
<dbReference type="InParanoid" id="G0QLL1"/>
<dbReference type="PANTHER" id="PTHR10515:SF0">
    <property type="entry name" value="THYMIDINE PHOSPHORYLASE"/>
    <property type="match status" value="1"/>
</dbReference>
<dbReference type="SUPFAM" id="SSF47648">
    <property type="entry name" value="Nucleoside phosphorylase/phosphoribosyltransferase N-terminal domain"/>
    <property type="match status" value="1"/>
</dbReference>
<dbReference type="Pfam" id="PF02885">
    <property type="entry name" value="Glycos_trans_3N"/>
    <property type="match status" value="1"/>
</dbReference>
<dbReference type="GO" id="GO:0009032">
    <property type="term" value="F:thymidine phosphorylase activity"/>
    <property type="evidence" value="ECO:0007669"/>
    <property type="project" value="UniProtKB-UniRule"/>
</dbReference>
<protein>
    <recommendedName>
        <fullName evidence="5">Thymidine phosphorylase</fullName>
        <shortName evidence="5">TP</shortName>
        <ecNumber evidence="5">2.4.2.4</ecNumber>
    </recommendedName>
    <alternativeName>
        <fullName evidence="5">TdRPase</fullName>
    </alternativeName>
</protein>
<dbReference type="Proteomes" id="UP000008983">
    <property type="component" value="Unassembled WGS sequence"/>
</dbReference>
<dbReference type="NCBIfam" id="NF004490">
    <property type="entry name" value="PRK05820.1"/>
    <property type="match status" value="1"/>
</dbReference>